<dbReference type="InterPro" id="IPR014710">
    <property type="entry name" value="RmlC-like_jellyroll"/>
</dbReference>
<dbReference type="GeneID" id="56058506"/>
<feature type="domain" description="Sugar 3,4-ketoisomerase QdtA cupin" evidence="1">
    <location>
        <begin position="27"/>
        <end position="112"/>
    </location>
</feature>
<dbReference type="Proteomes" id="UP000509771">
    <property type="component" value="Chromosome"/>
</dbReference>
<sequence>MNSFEQLKPLLEDERGLFFEVLNNKEIRHVVVTTFTKNAKRGNQFRKNMDQYFFLAVGKVKVTTKDMKTNEQKQNDMIQGSMLFIPKGIAFVTIAEEESILVECSPQEYDPDNPDINRVNIL</sequence>
<dbReference type="RefSeq" id="WP_179361051.1">
    <property type="nucleotide sequence ID" value="NZ_CP026993.1"/>
</dbReference>
<dbReference type="Gene3D" id="2.60.120.10">
    <property type="entry name" value="Jelly Rolls"/>
    <property type="match status" value="1"/>
</dbReference>
<dbReference type="InterPro" id="IPR011051">
    <property type="entry name" value="RmlC_Cupin_sf"/>
</dbReference>
<dbReference type="Pfam" id="PF05523">
    <property type="entry name" value="FdtA"/>
    <property type="match status" value="1"/>
</dbReference>
<reference evidence="2 3" key="1">
    <citation type="submission" date="2018-02" db="EMBL/GenBank/DDBJ databases">
        <title>Complete genome of Nitrosopumilus cobalaminigenes HCA1.</title>
        <authorList>
            <person name="Qin W."/>
            <person name="Zheng Y."/>
            <person name="Stahl D.A."/>
        </authorList>
    </citation>
    <scope>NUCLEOTIDE SEQUENCE [LARGE SCALE GENOMIC DNA]</scope>
    <source>
        <strain evidence="2 3">HCA1</strain>
    </source>
</reference>
<keyword evidence="3" id="KW-1185">Reference proteome</keyword>
<protein>
    <recommendedName>
        <fullName evidence="1">Sugar 3,4-ketoisomerase QdtA cupin domain-containing protein</fullName>
    </recommendedName>
</protein>
<dbReference type="AlphaFoldDB" id="A0A7D5R5V8"/>
<evidence type="ECO:0000313" key="3">
    <source>
        <dbReference type="Proteomes" id="UP000509771"/>
    </source>
</evidence>
<proteinExistence type="predicted"/>
<gene>
    <name evidence="2" type="ORF">C5F47_00805</name>
</gene>
<dbReference type="InterPro" id="IPR008894">
    <property type="entry name" value="QdtA_cupin_dom"/>
</dbReference>
<dbReference type="SUPFAM" id="SSF51182">
    <property type="entry name" value="RmlC-like cupins"/>
    <property type="match status" value="1"/>
</dbReference>
<evidence type="ECO:0000259" key="1">
    <source>
        <dbReference type="Pfam" id="PF05523"/>
    </source>
</evidence>
<dbReference type="KEGG" id="ncl:C5F47_00805"/>
<name>A0A7D5R5V8_9ARCH</name>
<accession>A0A7D5R5V8</accession>
<organism evidence="2 3">
    <name type="scientific">Nitrosopumilus cobalaminigenes</name>
    <dbReference type="NCBI Taxonomy" id="1470066"/>
    <lineage>
        <taxon>Archaea</taxon>
        <taxon>Nitrososphaerota</taxon>
        <taxon>Nitrososphaeria</taxon>
        <taxon>Nitrosopumilales</taxon>
        <taxon>Nitrosopumilaceae</taxon>
        <taxon>Nitrosopumilus</taxon>
    </lineage>
</organism>
<evidence type="ECO:0000313" key="2">
    <source>
        <dbReference type="EMBL" id="QLH02222.1"/>
    </source>
</evidence>
<dbReference type="EMBL" id="CP026993">
    <property type="protein sequence ID" value="QLH02222.1"/>
    <property type="molecule type" value="Genomic_DNA"/>
</dbReference>